<evidence type="ECO:0000256" key="1">
    <source>
        <dbReference type="ARBA" id="ARBA00022722"/>
    </source>
</evidence>
<dbReference type="Pfam" id="PF09749">
    <property type="entry name" value="HVSL"/>
    <property type="match status" value="1"/>
</dbReference>
<dbReference type="InterPro" id="IPR027521">
    <property type="entry name" value="Usb1"/>
</dbReference>
<evidence type="ECO:0000256" key="5">
    <source>
        <dbReference type="ARBA" id="ARBA00029300"/>
    </source>
</evidence>
<sequence length="124" mass="13705">MNYLRSRFQVSVGPARVYVNDEGTRTFLGLTVTTGLEAVTKTSQRLDRCLDEYGLPPFYEEGSFHLSVAWAVGDRSAALQRLLPELDTAVATYASQSPLVCDVTRLECRCGNRRFDVPLGGTGR</sequence>
<evidence type="ECO:0000256" key="6">
    <source>
        <dbReference type="ARBA" id="ARBA00029543"/>
    </source>
</evidence>
<dbReference type="GO" id="GO:0034477">
    <property type="term" value="P:U6 snRNA 3'-end processing"/>
    <property type="evidence" value="ECO:0007669"/>
    <property type="project" value="InterPro"/>
</dbReference>
<dbReference type="EMBL" id="VIIS01002027">
    <property type="protein sequence ID" value="KAF0289515.1"/>
    <property type="molecule type" value="Genomic_DNA"/>
</dbReference>
<dbReference type="Gene3D" id="3.90.1140.10">
    <property type="entry name" value="Cyclic phosphodiesterase"/>
    <property type="match status" value="1"/>
</dbReference>
<keyword evidence="1" id="KW-0540">Nuclease</keyword>
<dbReference type="GO" id="GO:0000175">
    <property type="term" value="F:3'-5'-RNA exonuclease activity"/>
    <property type="evidence" value="ECO:0007669"/>
    <property type="project" value="TreeGrafter"/>
</dbReference>
<dbReference type="AlphaFoldDB" id="A0A6A4V746"/>
<comment type="catalytic activity">
    <reaction evidence="5">
        <text>a 3'-end uridylyl-uridine-RNA = a 3'-end 2',3'-cyclophospho-uridine-RNA + uridine</text>
        <dbReference type="Rhea" id="RHEA:46052"/>
        <dbReference type="Rhea" id="RHEA-COMP:17384"/>
        <dbReference type="Rhea" id="RHEA-COMP:17385"/>
        <dbReference type="ChEBI" id="CHEBI:16704"/>
        <dbReference type="ChEBI" id="CHEBI:85643"/>
        <dbReference type="ChEBI" id="CHEBI:85644"/>
    </reaction>
    <physiologicalReaction direction="left-to-right" evidence="5">
        <dbReference type="Rhea" id="RHEA:46053"/>
    </physiologicalReaction>
</comment>
<keyword evidence="2" id="KW-0378">Hydrolase</keyword>
<keyword evidence="4" id="KW-0539">Nucleus</keyword>
<evidence type="ECO:0000313" key="9">
    <source>
        <dbReference type="Proteomes" id="UP000440578"/>
    </source>
</evidence>
<gene>
    <name evidence="8" type="primary">usb1</name>
    <name evidence="8" type="ORF">FJT64_012263</name>
</gene>
<dbReference type="PANTHER" id="PTHR13522:SF3">
    <property type="entry name" value="U6 SNRNA PHOSPHODIESTERASE 1"/>
    <property type="match status" value="1"/>
</dbReference>
<dbReference type="GO" id="GO:0016829">
    <property type="term" value="F:lyase activity"/>
    <property type="evidence" value="ECO:0007669"/>
    <property type="project" value="UniProtKB-KW"/>
</dbReference>
<reference evidence="8 9" key="1">
    <citation type="submission" date="2019-07" db="EMBL/GenBank/DDBJ databases">
        <title>Draft genome assembly of a fouling barnacle, Amphibalanus amphitrite (Darwin, 1854): The first reference genome for Thecostraca.</title>
        <authorList>
            <person name="Kim W."/>
        </authorList>
    </citation>
    <scope>NUCLEOTIDE SEQUENCE [LARGE SCALE GENOMIC DNA]</scope>
    <source>
        <strain evidence="8">SNU_AA5</strain>
        <tissue evidence="8">Soma without cirri and trophi</tissue>
    </source>
</reference>
<organism evidence="8 9">
    <name type="scientific">Amphibalanus amphitrite</name>
    <name type="common">Striped barnacle</name>
    <name type="synonym">Balanus amphitrite</name>
    <dbReference type="NCBI Taxonomy" id="1232801"/>
    <lineage>
        <taxon>Eukaryota</taxon>
        <taxon>Metazoa</taxon>
        <taxon>Ecdysozoa</taxon>
        <taxon>Arthropoda</taxon>
        <taxon>Crustacea</taxon>
        <taxon>Multicrustacea</taxon>
        <taxon>Cirripedia</taxon>
        <taxon>Thoracica</taxon>
        <taxon>Thoracicalcarea</taxon>
        <taxon>Balanomorpha</taxon>
        <taxon>Balanoidea</taxon>
        <taxon>Balanidae</taxon>
        <taxon>Amphibalaninae</taxon>
        <taxon>Amphibalanus</taxon>
    </lineage>
</organism>
<dbReference type="OrthoDB" id="49151at2759"/>
<evidence type="ECO:0000256" key="2">
    <source>
        <dbReference type="ARBA" id="ARBA00022801"/>
    </source>
</evidence>
<dbReference type="GO" id="GO:0005634">
    <property type="term" value="C:nucleus"/>
    <property type="evidence" value="ECO:0007669"/>
    <property type="project" value="TreeGrafter"/>
</dbReference>
<proteinExistence type="predicted"/>
<keyword evidence="3" id="KW-0456">Lyase</keyword>
<evidence type="ECO:0000256" key="7">
    <source>
        <dbReference type="ARBA" id="ARBA00030030"/>
    </source>
</evidence>
<dbReference type="Proteomes" id="UP000440578">
    <property type="component" value="Unassembled WGS sequence"/>
</dbReference>
<name>A0A6A4V746_AMPAM</name>
<protein>
    <recommendedName>
        <fullName evidence="6">U6 snRNA phosphodiesterase 1</fullName>
    </recommendedName>
    <alternativeName>
        <fullName evidence="7">3'-5' RNA exonuclease USB1</fullName>
    </alternativeName>
</protein>
<evidence type="ECO:0000256" key="4">
    <source>
        <dbReference type="ARBA" id="ARBA00023242"/>
    </source>
</evidence>
<comment type="caution">
    <text evidence="8">The sequence shown here is derived from an EMBL/GenBank/DDBJ whole genome shotgun (WGS) entry which is preliminary data.</text>
</comment>
<dbReference type="PANTHER" id="PTHR13522">
    <property type="entry name" value="U6 SNRNA PHOSPHODIESTERASE 1"/>
    <property type="match status" value="1"/>
</dbReference>
<evidence type="ECO:0000313" key="8">
    <source>
        <dbReference type="EMBL" id="KAF0289515.1"/>
    </source>
</evidence>
<keyword evidence="9" id="KW-1185">Reference proteome</keyword>
<accession>A0A6A4V746</accession>
<evidence type="ECO:0000256" key="3">
    <source>
        <dbReference type="ARBA" id="ARBA00023239"/>
    </source>
</evidence>